<organism evidence="1">
    <name type="scientific">marine sediment metagenome</name>
    <dbReference type="NCBI Taxonomy" id="412755"/>
    <lineage>
        <taxon>unclassified sequences</taxon>
        <taxon>metagenomes</taxon>
        <taxon>ecological metagenomes</taxon>
    </lineage>
</organism>
<dbReference type="AlphaFoldDB" id="A0A0F9K046"/>
<proteinExistence type="predicted"/>
<reference evidence="1" key="1">
    <citation type="journal article" date="2015" name="Nature">
        <title>Complex archaea that bridge the gap between prokaryotes and eukaryotes.</title>
        <authorList>
            <person name="Spang A."/>
            <person name="Saw J.H."/>
            <person name="Jorgensen S.L."/>
            <person name="Zaremba-Niedzwiedzka K."/>
            <person name="Martijn J."/>
            <person name="Lind A.E."/>
            <person name="van Eijk R."/>
            <person name="Schleper C."/>
            <person name="Guy L."/>
            <person name="Ettema T.J."/>
        </authorList>
    </citation>
    <scope>NUCLEOTIDE SEQUENCE</scope>
</reference>
<accession>A0A0F9K046</accession>
<gene>
    <name evidence="1" type="ORF">LCGC14_1464410</name>
</gene>
<evidence type="ECO:0000313" key="1">
    <source>
        <dbReference type="EMBL" id="KKM68086.1"/>
    </source>
</evidence>
<sequence>MITRRWKKEWETGEKLVILAIMKQDMEQKSRTVQRHKRRRNHFSLKKRFGYYPTNDWQTTKAGS</sequence>
<comment type="caution">
    <text evidence="1">The sequence shown here is derived from an EMBL/GenBank/DDBJ whole genome shotgun (WGS) entry which is preliminary data.</text>
</comment>
<name>A0A0F9K046_9ZZZZ</name>
<protein>
    <submittedName>
        <fullName evidence="1">Uncharacterized protein</fullName>
    </submittedName>
</protein>
<dbReference type="EMBL" id="LAZR01010231">
    <property type="protein sequence ID" value="KKM68086.1"/>
    <property type="molecule type" value="Genomic_DNA"/>
</dbReference>